<evidence type="ECO:0000313" key="6">
    <source>
        <dbReference type="Proteomes" id="UP000050827"/>
    </source>
</evidence>
<evidence type="ECO:0000256" key="2">
    <source>
        <dbReference type="ARBA" id="ARBA00022723"/>
    </source>
</evidence>
<dbReference type="OrthoDB" id="119432at2"/>
<evidence type="ECO:0000256" key="1">
    <source>
        <dbReference type="ARBA" id="ARBA00008635"/>
    </source>
</evidence>
<dbReference type="Gene3D" id="1.20.120.450">
    <property type="entry name" value="dinb family like domain"/>
    <property type="match status" value="1"/>
</dbReference>
<feature type="binding site" evidence="3">
    <location>
        <position position="71"/>
    </location>
    <ligand>
        <name>a divalent metal cation</name>
        <dbReference type="ChEBI" id="CHEBI:60240"/>
    </ligand>
</feature>
<gene>
    <name evidence="5" type="ORF">AAY42_05390</name>
</gene>
<dbReference type="Proteomes" id="UP000050827">
    <property type="component" value="Unassembled WGS sequence"/>
</dbReference>
<feature type="signal peptide" evidence="4">
    <location>
        <begin position="1"/>
        <end position="17"/>
    </location>
</feature>
<feature type="binding site" evidence="3">
    <location>
        <position position="154"/>
    </location>
    <ligand>
        <name>a divalent metal cation</name>
        <dbReference type="ChEBI" id="CHEBI:60240"/>
    </ligand>
</feature>
<accession>A0A0Q0XKE8</accession>
<dbReference type="Pfam" id="PF05163">
    <property type="entry name" value="DinB"/>
    <property type="match status" value="1"/>
</dbReference>
<dbReference type="STRING" id="346185.AAY42_05390"/>
<feature type="chain" id="PRO_5006186584" evidence="4">
    <location>
        <begin position="18"/>
        <end position="180"/>
    </location>
</feature>
<dbReference type="RefSeq" id="WP_055393118.1">
    <property type="nucleotide sequence ID" value="NZ_LCTZ01000002.1"/>
</dbReference>
<keyword evidence="6" id="KW-1185">Reference proteome</keyword>
<dbReference type="EMBL" id="LCTZ01000002">
    <property type="protein sequence ID" value="KQC29394.1"/>
    <property type="molecule type" value="Genomic_DNA"/>
</dbReference>
<organism evidence="5 6">
    <name type="scientific">Flagellimonas eckloniae</name>
    <dbReference type="NCBI Taxonomy" id="346185"/>
    <lineage>
        <taxon>Bacteria</taxon>
        <taxon>Pseudomonadati</taxon>
        <taxon>Bacteroidota</taxon>
        <taxon>Flavobacteriia</taxon>
        <taxon>Flavobacteriales</taxon>
        <taxon>Flavobacteriaceae</taxon>
        <taxon>Flagellimonas</taxon>
    </lineage>
</organism>
<comment type="similarity">
    <text evidence="1">Belongs to the DinB family.</text>
</comment>
<dbReference type="InterPro" id="IPR034660">
    <property type="entry name" value="DinB/YfiT-like"/>
</dbReference>
<sequence>MRQILLLFIIMVFCAFKAPLTAQRNDFIKEYLERFENSKKYLIKVADAMPEDKYNFRPTQESLSFAENLLHIGYAMDWHTQSLLGGRESRDWNTDTRYKVASKSKKEIIKVVDKTFHETISFIKQFDITEFDEKLDYFGLNRTKRQILLLLANHITHHRGQILVYLRLNQLVPPRYVLFQ</sequence>
<dbReference type="PATRIC" id="fig|1547436.3.peg.1123"/>
<keyword evidence="4" id="KW-0732">Signal</keyword>
<dbReference type="AlphaFoldDB" id="A0A0Q0XKE8"/>
<name>A0A0Q0XKE8_9FLAO</name>
<protein>
    <submittedName>
        <fullName evidence="5">Damage-inducible protein DinB</fullName>
    </submittedName>
</protein>
<comment type="caution">
    <text evidence="5">The sequence shown here is derived from an EMBL/GenBank/DDBJ whole genome shotgun (WGS) entry which is preliminary data.</text>
</comment>
<evidence type="ECO:0000256" key="3">
    <source>
        <dbReference type="PIRSR" id="PIRSR607837-1"/>
    </source>
</evidence>
<evidence type="ECO:0000256" key="4">
    <source>
        <dbReference type="SAM" id="SignalP"/>
    </source>
</evidence>
<dbReference type="InterPro" id="IPR007837">
    <property type="entry name" value="DinB"/>
</dbReference>
<evidence type="ECO:0000313" key="5">
    <source>
        <dbReference type="EMBL" id="KQC29394.1"/>
    </source>
</evidence>
<dbReference type="GO" id="GO:0046872">
    <property type="term" value="F:metal ion binding"/>
    <property type="evidence" value="ECO:0007669"/>
    <property type="project" value="UniProtKB-KW"/>
</dbReference>
<feature type="binding site" evidence="3">
    <location>
        <position position="158"/>
    </location>
    <ligand>
        <name>a divalent metal cation</name>
        <dbReference type="ChEBI" id="CHEBI:60240"/>
    </ligand>
</feature>
<dbReference type="SUPFAM" id="SSF109854">
    <property type="entry name" value="DinB/YfiT-like putative metalloenzymes"/>
    <property type="match status" value="1"/>
</dbReference>
<proteinExistence type="inferred from homology"/>
<keyword evidence="2 3" id="KW-0479">Metal-binding</keyword>
<reference evidence="5 6" key="1">
    <citation type="submission" date="2015-04" db="EMBL/GenBank/DDBJ databases">
        <title>Complete genome of flavobacterium.</title>
        <authorList>
            <person name="Kwon Y.M."/>
            <person name="Kim S.-J."/>
        </authorList>
    </citation>
    <scope>NUCLEOTIDE SEQUENCE [LARGE SCALE GENOMIC DNA]</scope>
    <source>
        <strain evidence="5 6">DK169</strain>
    </source>
</reference>